<reference evidence="7" key="1">
    <citation type="submission" date="2015-11" db="EMBL/GenBank/DDBJ databases">
        <authorList>
            <person name="Zhang Y."/>
            <person name="Guo Z."/>
        </authorList>
    </citation>
    <scope>NUCLEOTIDE SEQUENCE</scope>
    <source>
        <strain evidence="7">BN30871</strain>
    </source>
</reference>
<evidence type="ECO:0000256" key="5">
    <source>
        <dbReference type="ARBA" id="ARBA00023136"/>
    </source>
</evidence>
<proteinExistence type="predicted"/>
<keyword evidence="5 6" id="KW-0472">Membrane</keyword>
<evidence type="ECO:0000256" key="1">
    <source>
        <dbReference type="ARBA" id="ARBA00004651"/>
    </source>
</evidence>
<evidence type="ECO:0000256" key="3">
    <source>
        <dbReference type="ARBA" id="ARBA00022692"/>
    </source>
</evidence>
<feature type="transmembrane region" description="Helical" evidence="6">
    <location>
        <begin position="392"/>
        <end position="411"/>
    </location>
</feature>
<evidence type="ECO:0000256" key="4">
    <source>
        <dbReference type="ARBA" id="ARBA00022989"/>
    </source>
</evidence>
<dbReference type="InterPro" id="IPR050833">
    <property type="entry name" value="Poly_Biosynth_Transport"/>
</dbReference>
<feature type="transmembrane region" description="Helical" evidence="6">
    <location>
        <begin position="367"/>
        <end position="386"/>
    </location>
</feature>
<organism evidence="7">
    <name type="scientific">Sulfurovum sp. enrichment culture clone C5</name>
    <dbReference type="NCBI Taxonomy" id="497650"/>
    <lineage>
        <taxon>Bacteria</taxon>
        <taxon>Pseudomonadati</taxon>
        <taxon>Campylobacterota</taxon>
        <taxon>Epsilonproteobacteria</taxon>
        <taxon>Campylobacterales</taxon>
        <taxon>Sulfurovaceae</taxon>
        <taxon>Sulfurovum</taxon>
        <taxon>environmental samples</taxon>
    </lineage>
</organism>
<feature type="transmembrane region" description="Helical" evidence="6">
    <location>
        <begin position="159"/>
        <end position="184"/>
    </location>
</feature>
<comment type="subcellular location">
    <subcellularLocation>
        <location evidence="1">Cell membrane</location>
        <topology evidence="1">Multi-pass membrane protein</topology>
    </subcellularLocation>
</comment>
<name>A0A0S4XMJ6_9BACT</name>
<protein>
    <submittedName>
        <fullName evidence="7">Putative O-antigen transporter</fullName>
    </submittedName>
</protein>
<evidence type="ECO:0000256" key="6">
    <source>
        <dbReference type="SAM" id="Phobius"/>
    </source>
</evidence>
<dbReference type="PANTHER" id="PTHR30250:SF28">
    <property type="entry name" value="POLYSACCHARIDE BIOSYNTHESIS PROTEIN"/>
    <property type="match status" value="1"/>
</dbReference>
<dbReference type="GO" id="GO:0005886">
    <property type="term" value="C:plasma membrane"/>
    <property type="evidence" value="ECO:0007669"/>
    <property type="project" value="UniProtKB-SubCell"/>
</dbReference>
<dbReference type="PANTHER" id="PTHR30250">
    <property type="entry name" value="PST FAMILY PREDICTED COLANIC ACID TRANSPORTER"/>
    <property type="match status" value="1"/>
</dbReference>
<dbReference type="AlphaFoldDB" id="A0A0S4XMJ6"/>
<evidence type="ECO:0000256" key="2">
    <source>
        <dbReference type="ARBA" id="ARBA00022475"/>
    </source>
</evidence>
<feature type="transmembrane region" description="Helical" evidence="6">
    <location>
        <begin position="307"/>
        <end position="327"/>
    </location>
</feature>
<accession>A0A0S4XMJ6</accession>
<feature type="transmembrane region" description="Helical" evidence="6">
    <location>
        <begin position="117"/>
        <end position="138"/>
    </location>
</feature>
<sequence>MTNKLKPKSEFSRNVLTLMTGTTIAQAIPIAISPILTRIYSPQDFGIFALFLAIVGFFSVVSSARYEQALLVPREDEDAINIFALGFLINIFISIFLFLVVAIFHEEITNLFNNKEIGIWLWFAPLTVFFTGLFNLLTYWNNRKKHYANITKATIIKSIILALSQVAIGSIKSGAAGLIGGQILSSIFSNMRLAKALLNNKKLLKAISKESIINQAKKYTDFPKFQAPHAMLNNLSSSLPTFLFSTFFSIGIVGFYSLATRIVFAPLGILSNASAKVYNQRVSELYNNHEDAFSFTVRFLKSLAKKIILPLVVIGLFAPVIFAFVFGEEWREAGVYTQILIPWMTLNLLASTISFIPSLVGMQKKAFVLSVIQLFLVSIAFVFGIYFHNIYLALFLFCFTNSIVLLYNMSWMMRAIK</sequence>
<keyword evidence="3 6" id="KW-0812">Transmembrane</keyword>
<feature type="transmembrane region" description="Helical" evidence="6">
    <location>
        <begin position="43"/>
        <end position="61"/>
    </location>
</feature>
<keyword evidence="4 6" id="KW-1133">Transmembrane helix</keyword>
<feature type="transmembrane region" description="Helical" evidence="6">
    <location>
        <begin position="339"/>
        <end position="360"/>
    </location>
</feature>
<feature type="transmembrane region" description="Helical" evidence="6">
    <location>
        <begin position="82"/>
        <end position="105"/>
    </location>
</feature>
<keyword evidence="2" id="KW-1003">Cell membrane</keyword>
<feature type="transmembrane region" description="Helical" evidence="6">
    <location>
        <begin position="242"/>
        <end position="264"/>
    </location>
</feature>
<dbReference type="EMBL" id="FAXN01000012">
    <property type="protein sequence ID" value="CUV64982.1"/>
    <property type="molecule type" value="Genomic_DNA"/>
</dbReference>
<evidence type="ECO:0000313" key="7">
    <source>
        <dbReference type="EMBL" id="CUV64982.1"/>
    </source>
</evidence>
<gene>
    <name evidence="7" type="primary">rfbX</name>
    <name evidence="7" type="ORF">BN3087_140005</name>
</gene>
<dbReference type="Pfam" id="PF13440">
    <property type="entry name" value="Polysacc_synt_3"/>
    <property type="match status" value="1"/>
</dbReference>